<feature type="signal peptide" evidence="4">
    <location>
        <begin position="1"/>
        <end position="24"/>
    </location>
</feature>
<dbReference type="AlphaFoldDB" id="A0A1I0F4D3"/>
<dbReference type="GO" id="GO:0042545">
    <property type="term" value="P:cell wall modification"/>
    <property type="evidence" value="ECO:0007669"/>
    <property type="project" value="InterPro"/>
</dbReference>
<evidence type="ECO:0000259" key="5">
    <source>
        <dbReference type="Pfam" id="PF01095"/>
    </source>
</evidence>
<protein>
    <submittedName>
        <fullName evidence="6">Pectate lyase, PelA/Pel-15E family</fullName>
    </submittedName>
</protein>
<reference evidence="7" key="1">
    <citation type="submission" date="2016-10" db="EMBL/GenBank/DDBJ databases">
        <authorList>
            <person name="Varghese N."/>
            <person name="Submissions S."/>
        </authorList>
    </citation>
    <scope>NUCLEOTIDE SEQUENCE [LARGE SCALE GENOMIC DNA]</scope>
    <source>
        <strain evidence="7">DSM 15310</strain>
    </source>
</reference>
<proteinExistence type="inferred from homology"/>
<evidence type="ECO:0000313" key="7">
    <source>
        <dbReference type="Proteomes" id="UP000198697"/>
    </source>
</evidence>
<accession>A0A1I0F4D3</accession>
<evidence type="ECO:0000256" key="3">
    <source>
        <dbReference type="ARBA" id="ARBA00023085"/>
    </source>
</evidence>
<keyword evidence="6" id="KW-0456">Lyase</keyword>
<dbReference type="Proteomes" id="UP000198697">
    <property type="component" value="Unassembled WGS sequence"/>
</dbReference>
<evidence type="ECO:0000313" key="6">
    <source>
        <dbReference type="EMBL" id="SET52904.1"/>
    </source>
</evidence>
<dbReference type="SUPFAM" id="SSF51126">
    <property type="entry name" value="Pectin lyase-like"/>
    <property type="match status" value="1"/>
</dbReference>
<dbReference type="PANTHER" id="PTHR31321:SF57">
    <property type="entry name" value="PECTINESTERASE 53-RELATED"/>
    <property type="match status" value="1"/>
</dbReference>
<evidence type="ECO:0000256" key="4">
    <source>
        <dbReference type="SAM" id="SignalP"/>
    </source>
</evidence>
<sequence length="722" mass="79945">MKHVLLFLCLLSGVGMMGIDSARAQQVTVAADGSGDFRTIQAAVNSLPDEAAALRTVYIKNGTYREKVRLDGKRLVRLKGQSEKGVVLTYSQARDAWRCDPAGGPDDFGAATLNIRNSPDVTLENLTVANTYGFEATGDVLLPCPSEPTGQRRVGKTGHQMALRTMPGTTRLTVKSCTFRALGGDTVSPWDVDAGLYYFQDCTMEGGVDLYCPRGWAYAANCRFICHNPNAAIWHDGSGEEDQKTVLKNCRFVGDPGFRLGRFHREAQFYLINCRFDRNMADADIYWANSGPGAQKWGRRVYYSNCHREGGDYAWLADNLRTAKGAPKARQINAAWTFGGRWYPGTNKPATVALPVSNRGADPYAGLPPQKLVAAETSPRTGTAPSVATAPALDSVAERMLVYQREVGGWPKMVGNVKVTYDHPLSVVEIAATRDDAGRNDATIDNHATTREIRYLLQAYGRTRNPAYRAAAEKGIRYLLLMQYPNGGFPQYYPDRSNYRHQITYNDDAMIEALQVLRDVSRKNKELALVDAGLVAPATAAVARGLDCILKTQYVQRGTRTAWCAQYDENTLLPAKARAFELASLSGMESVNIVRFLMDTDNPSPAIRQAVEAAVAWFEKVKLTGYTVQDQPDAKLPKGYDRVLVPKPGAVVWARFYDLQTNQPIYVGRDSQVHTALADIEYERRTGYAYLGTWPEKLLAKEYPRWQQQWNKTAPAVGGRPN</sequence>
<feature type="domain" description="Pectinesterase catalytic" evidence="5">
    <location>
        <begin position="27"/>
        <end position="163"/>
    </location>
</feature>
<dbReference type="Pfam" id="PF01095">
    <property type="entry name" value="Pectinesterase"/>
    <property type="match status" value="1"/>
</dbReference>
<keyword evidence="4" id="KW-0732">Signal</keyword>
<dbReference type="Gene3D" id="1.50.10.20">
    <property type="match status" value="1"/>
</dbReference>
<keyword evidence="7" id="KW-1185">Reference proteome</keyword>
<dbReference type="InterPro" id="IPR000070">
    <property type="entry name" value="Pectinesterase_cat"/>
</dbReference>
<name>A0A1I0F4D3_9BACT</name>
<keyword evidence="2" id="KW-0378">Hydrolase</keyword>
<keyword evidence="3" id="KW-0063">Aspartyl esterase</keyword>
<dbReference type="InterPro" id="IPR012334">
    <property type="entry name" value="Pectin_lyas_fold"/>
</dbReference>
<organism evidence="6 7">
    <name type="scientific">Hymenobacter actinosclerus</name>
    <dbReference type="NCBI Taxonomy" id="82805"/>
    <lineage>
        <taxon>Bacteria</taxon>
        <taxon>Pseudomonadati</taxon>
        <taxon>Bacteroidota</taxon>
        <taxon>Cytophagia</taxon>
        <taxon>Cytophagales</taxon>
        <taxon>Hymenobacteraceae</taxon>
        <taxon>Hymenobacter</taxon>
    </lineage>
</organism>
<dbReference type="InterPro" id="IPR011050">
    <property type="entry name" value="Pectin_lyase_fold/virulence"/>
</dbReference>
<dbReference type="Pfam" id="PF09492">
    <property type="entry name" value="Pec_lyase"/>
    <property type="match status" value="1"/>
</dbReference>
<evidence type="ECO:0000256" key="2">
    <source>
        <dbReference type="ARBA" id="ARBA00022801"/>
    </source>
</evidence>
<evidence type="ECO:0000256" key="1">
    <source>
        <dbReference type="ARBA" id="ARBA00008891"/>
    </source>
</evidence>
<dbReference type="RefSeq" id="WP_245744990.1">
    <property type="nucleotide sequence ID" value="NZ_FOHS01000002.1"/>
</dbReference>
<dbReference type="EMBL" id="FOHS01000002">
    <property type="protein sequence ID" value="SET52904.1"/>
    <property type="molecule type" value="Genomic_DNA"/>
</dbReference>
<dbReference type="Gene3D" id="2.160.20.10">
    <property type="entry name" value="Single-stranded right-handed beta-helix, Pectin lyase-like"/>
    <property type="match status" value="1"/>
</dbReference>
<dbReference type="PANTHER" id="PTHR31321">
    <property type="entry name" value="ACYL-COA THIOESTER HYDROLASE YBHC-RELATED"/>
    <property type="match status" value="1"/>
</dbReference>
<dbReference type="GO" id="GO:0030599">
    <property type="term" value="F:pectinesterase activity"/>
    <property type="evidence" value="ECO:0007669"/>
    <property type="project" value="InterPro"/>
</dbReference>
<dbReference type="SUPFAM" id="SSF81853">
    <property type="entry name" value="Family 10 polysaccharide lyase"/>
    <property type="match status" value="1"/>
</dbReference>
<dbReference type="InterPro" id="IPR012669">
    <property type="entry name" value="Pectate_lyase"/>
</dbReference>
<dbReference type="NCBIfam" id="TIGR02474">
    <property type="entry name" value="pec_lyase"/>
    <property type="match status" value="1"/>
</dbReference>
<comment type="similarity">
    <text evidence="1">Belongs to the pectinesterase family.</text>
</comment>
<dbReference type="GO" id="GO:0016829">
    <property type="term" value="F:lyase activity"/>
    <property type="evidence" value="ECO:0007669"/>
    <property type="project" value="UniProtKB-KW"/>
</dbReference>
<feature type="chain" id="PRO_5011680784" evidence="4">
    <location>
        <begin position="25"/>
        <end position="722"/>
    </location>
</feature>
<dbReference type="GO" id="GO:0009279">
    <property type="term" value="C:cell outer membrane"/>
    <property type="evidence" value="ECO:0007669"/>
    <property type="project" value="TreeGrafter"/>
</dbReference>
<gene>
    <name evidence="6" type="ORF">SAMN04487998_2122</name>
</gene>
<dbReference type="STRING" id="82805.SAMN04487998_2122"/>